<feature type="transmembrane region" description="Helical" evidence="1">
    <location>
        <begin position="42"/>
        <end position="63"/>
    </location>
</feature>
<sequence length="445" mass="45337">MTTVEDRPPTTTVLVWTALLLLPAIAVPLRVLPMTSYGRPIPWFTVVAGAVAALAALAVVWRWPDKGWRWTVLIGCLLGLSSGALLFVTAADLDVMGTVATASAMTVLVGTLGTAGWLAQAGWRALAAVVAGLAVLTSQIGHVTRAIELLPQWGLPALFAVTGAASLAAVILLGLGADYRSAGTRMSGRVILTAAVAALIPVAFAVTSWLRPQGKSEGGEAFLDRVREIGLVAVVIVAVIAALAVWAGPRPALGVLSLGALTAGSYQLTAYAAFIASGERVPELRFVREPGLGTTTWLLILAGLAVGVAFALPGIRGYLGAAAALAAALSLYLADSHGATSPLWPQVAVAALVAAVVAGVAAVCDGPSAAAVGITGFLLGGALARVDGLWTLSFSDPVYTKDFVNWMPVALMGAAAVGLAVFTYLGLRAQRHDSATTATPMPVDA</sequence>
<keyword evidence="1" id="KW-1133">Transmembrane helix</keyword>
<feature type="transmembrane region" description="Helical" evidence="1">
    <location>
        <begin position="255"/>
        <end position="274"/>
    </location>
</feature>
<protein>
    <submittedName>
        <fullName evidence="2">Uncharacterized protein</fullName>
    </submittedName>
</protein>
<feature type="transmembrane region" description="Helical" evidence="1">
    <location>
        <begin position="125"/>
        <end position="147"/>
    </location>
</feature>
<gene>
    <name evidence="2" type="ORF">SAMN05192558_11524</name>
</gene>
<keyword evidence="1" id="KW-0812">Transmembrane</keyword>
<feature type="transmembrane region" description="Helical" evidence="1">
    <location>
        <begin position="369"/>
        <end position="386"/>
    </location>
</feature>
<accession>A0A1H0VQV8</accession>
<feature type="transmembrane region" description="Helical" evidence="1">
    <location>
        <begin position="229"/>
        <end position="248"/>
    </location>
</feature>
<reference evidence="3" key="1">
    <citation type="submission" date="2016-10" db="EMBL/GenBank/DDBJ databases">
        <authorList>
            <person name="Varghese N."/>
            <person name="Submissions S."/>
        </authorList>
    </citation>
    <scope>NUCLEOTIDE SEQUENCE [LARGE SCALE GENOMIC DNA]</scope>
    <source>
        <strain evidence="3">IBRC-M 10655</strain>
    </source>
</reference>
<feature type="transmembrane region" description="Helical" evidence="1">
    <location>
        <begin position="317"/>
        <end position="334"/>
    </location>
</feature>
<keyword evidence="3" id="KW-1185">Reference proteome</keyword>
<evidence type="ECO:0000313" key="2">
    <source>
        <dbReference type="EMBL" id="SDP80565.1"/>
    </source>
</evidence>
<feature type="transmembrane region" description="Helical" evidence="1">
    <location>
        <begin position="95"/>
        <end position="118"/>
    </location>
</feature>
<keyword evidence="1" id="KW-0472">Membrane</keyword>
<evidence type="ECO:0000256" key="1">
    <source>
        <dbReference type="SAM" id="Phobius"/>
    </source>
</evidence>
<name>A0A1H0VQV8_9PSEU</name>
<feature type="transmembrane region" description="Helical" evidence="1">
    <location>
        <begin position="189"/>
        <end position="209"/>
    </location>
</feature>
<feature type="transmembrane region" description="Helical" evidence="1">
    <location>
        <begin position="346"/>
        <end position="364"/>
    </location>
</feature>
<dbReference type="AlphaFoldDB" id="A0A1H0VQV8"/>
<organism evidence="2 3">
    <name type="scientific">Actinokineospora alba</name>
    <dbReference type="NCBI Taxonomy" id="504798"/>
    <lineage>
        <taxon>Bacteria</taxon>
        <taxon>Bacillati</taxon>
        <taxon>Actinomycetota</taxon>
        <taxon>Actinomycetes</taxon>
        <taxon>Pseudonocardiales</taxon>
        <taxon>Pseudonocardiaceae</taxon>
        <taxon>Actinokineospora</taxon>
    </lineage>
</organism>
<dbReference type="RefSeq" id="WP_091383214.1">
    <property type="nucleotide sequence ID" value="NZ_FNDV01000004.1"/>
</dbReference>
<feature type="transmembrane region" description="Helical" evidence="1">
    <location>
        <begin position="70"/>
        <end position="89"/>
    </location>
</feature>
<evidence type="ECO:0000313" key="3">
    <source>
        <dbReference type="Proteomes" id="UP000199651"/>
    </source>
</evidence>
<dbReference type="EMBL" id="FNJB01000015">
    <property type="protein sequence ID" value="SDP80565.1"/>
    <property type="molecule type" value="Genomic_DNA"/>
</dbReference>
<dbReference type="Proteomes" id="UP000199651">
    <property type="component" value="Unassembled WGS sequence"/>
</dbReference>
<dbReference type="STRING" id="504798.SAMN05421871_104375"/>
<feature type="transmembrane region" description="Helical" evidence="1">
    <location>
        <begin position="406"/>
        <end position="427"/>
    </location>
</feature>
<feature type="transmembrane region" description="Helical" evidence="1">
    <location>
        <begin position="153"/>
        <end position="177"/>
    </location>
</feature>
<feature type="transmembrane region" description="Helical" evidence="1">
    <location>
        <begin position="294"/>
        <end position="312"/>
    </location>
</feature>
<proteinExistence type="predicted"/>